<comment type="caution">
    <text evidence="2">The sequence shown here is derived from an EMBL/GenBank/DDBJ whole genome shotgun (WGS) entry which is preliminary data.</text>
</comment>
<keyword evidence="3" id="KW-1185">Reference proteome</keyword>
<proteinExistence type="predicted"/>
<name>A0ABT9DUC3_9PROT</name>
<dbReference type="Pfam" id="PF05656">
    <property type="entry name" value="DUF805"/>
    <property type="match status" value="1"/>
</dbReference>
<dbReference type="SUPFAM" id="SSF103473">
    <property type="entry name" value="MFS general substrate transporter"/>
    <property type="match status" value="1"/>
</dbReference>
<dbReference type="EMBL" id="JAUTWS010000002">
    <property type="protein sequence ID" value="MDO9707400.1"/>
    <property type="molecule type" value="Genomic_DNA"/>
</dbReference>
<reference evidence="2 3" key="1">
    <citation type="submission" date="2023-08" db="EMBL/GenBank/DDBJ databases">
        <title>The draft genome sequence of Paracraurococcus sp. LOR1-02.</title>
        <authorList>
            <person name="Kingkaew E."/>
            <person name="Tanasupawat S."/>
        </authorList>
    </citation>
    <scope>NUCLEOTIDE SEQUENCE [LARGE SCALE GENOMIC DNA]</scope>
    <source>
        <strain evidence="2 3">LOR1-02</strain>
    </source>
</reference>
<gene>
    <name evidence="2" type="ORF">Q7A36_03515</name>
</gene>
<evidence type="ECO:0000313" key="3">
    <source>
        <dbReference type="Proteomes" id="UP001243009"/>
    </source>
</evidence>
<dbReference type="Proteomes" id="UP001243009">
    <property type="component" value="Unassembled WGS sequence"/>
</dbReference>
<dbReference type="PANTHER" id="PTHR34980:SF2">
    <property type="entry name" value="INNER MEMBRANE PROTEIN YHAH-RELATED"/>
    <property type="match status" value="1"/>
</dbReference>
<evidence type="ECO:0000256" key="1">
    <source>
        <dbReference type="SAM" id="Phobius"/>
    </source>
</evidence>
<accession>A0ABT9DUC3</accession>
<dbReference type="RefSeq" id="WP_305102265.1">
    <property type="nucleotide sequence ID" value="NZ_JAUTWS010000002.1"/>
</dbReference>
<keyword evidence="1" id="KW-0812">Transmembrane</keyword>
<organism evidence="2 3">
    <name type="scientific">Paracraurococcus lichenis</name>
    <dbReference type="NCBI Taxonomy" id="3064888"/>
    <lineage>
        <taxon>Bacteria</taxon>
        <taxon>Pseudomonadati</taxon>
        <taxon>Pseudomonadota</taxon>
        <taxon>Alphaproteobacteria</taxon>
        <taxon>Acetobacterales</taxon>
        <taxon>Roseomonadaceae</taxon>
        <taxon>Paracraurococcus</taxon>
    </lineage>
</organism>
<dbReference type="InterPro" id="IPR008523">
    <property type="entry name" value="DUF805"/>
</dbReference>
<keyword evidence="1" id="KW-1133">Transmembrane helix</keyword>
<sequence length="127" mass="14248">MPFQDAVATCFRKYADFEGRARRSEYWWFFLFNLLMHAATGLVDAVVSGPEGIGLANGLFTLAVFLPNLAVAVRRLHDLDRSGWWLLFFLVPVVGVIVMIVWFVTPGRDGANRYGPDPVRAPRFATA</sequence>
<protein>
    <submittedName>
        <fullName evidence="2">DUF805 domain-containing protein</fullName>
    </submittedName>
</protein>
<dbReference type="PANTHER" id="PTHR34980">
    <property type="entry name" value="INNER MEMBRANE PROTEIN-RELATED-RELATED"/>
    <property type="match status" value="1"/>
</dbReference>
<feature type="transmembrane region" description="Helical" evidence="1">
    <location>
        <begin position="26"/>
        <end position="47"/>
    </location>
</feature>
<feature type="transmembrane region" description="Helical" evidence="1">
    <location>
        <begin position="53"/>
        <end position="72"/>
    </location>
</feature>
<keyword evidence="1" id="KW-0472">Membrane</keyword>
<evidence type="ECO:0000313" key="2">
    <source>
        <dbReference type="EMBL" id="MDO9707400.1"/>
    </source>
</evidence>
<feature type="transmembrane region" description="Helical" evidence="1">
    <location>
        <begin position="84"/>
        <end position="104"/>
    </location>
</feature>
<dbReference type="InterPro" id="IPR036259">
    <property type="entry name" value="MFS_trans_sf"/>
</dbReference>